<sequence>MCGAAGPHTSRVRRVSRRYRGRFHVVPRWRSHRFLLGRSPGQKWNTIVCMPIADLNQQGIYFEDSGGTGPALILGHGFLMDSRMFDAQVQALAPEFRIVRWDARGLGRTRWDGQPFTLYDSAADCIALLDHLGIQRAAVGGLSQGGYCALRVALRSPERVRGLVLISTSGRADGESFRTAARQVRDLWGTPGATENIVQLYAGAILGDPRFHSPWLDRWRQTPKGHFAAAMNNLIDRDDIEPRLGEIRCPAIVFHGVADTALPVAEGQALFDALPGRSRFVSIPGAAHAPTLTHPEAIYPPLVEFLRGLAS</sequence>
<dbReference type="PANTHER" id="PTHR43433:SF1">
    <property type="entry name" value="BLL5160 PROTEIN"/>
    <property type="match status" value="1"/>
</dbReference>
<dbReference type="Gene3D" id="3.40.50.1820">
    <property type="entry name" value="alpha/beta hydrolase"/>
    <property type="match status" value="1"/>
</dbReference>
<dbReference type="PRINTS" id="PR00111">
    <property type="entry name" value="ABHYDROLASE"/>
</dbReference>
<organism evidence="2 3">
    <name type="scientific">Stigmatella aurantiaca (strain DW4/3-1)</name>
    <dbReference type="NCBI Taxonomy" id="378806"/>
    <lineage>
        <taxon>Bacteria</taxon>
        <taxon>Pseudomonadati</taxon>
        <taxon>Myxococcota</taxon>
        <taxon>Myxococcia</taxon>
        <taxon>Myxococcales</taxon>
        <taxon>Cystobacterineae</taxon>
        <taxon>Archangiaceae</taxon>
        <taxon>Stigmatella</taxon>
    </lineage>
</organism>
<protein>
    <submittedName>
        <fullName evidence="2">Carboxymuconolactone decarboxylase</fullName>
    </submittedName>
</protein>
<evidence type="ECO:0000313" key="3">
    <source>
        <dbReference type="Proteomes" id="UP000032702"/>
    </source>
</evidence>
<dbReference type="PANTHER" id="PTHR43433">
    <property type="entry name" value="HYDROLASE, ALPHA/BETA FOLD FAMILY PROTEIN"/>
    <property type="match status" value="1"/>
</dbReference>
<dbReference type="EMBL" id="AAMD01000151">
    <property type="protein sequence ID" value="EAU63682.1"/>
    <property type="molecule type" value="Genomic_DNA"/>
</dbReference>
<evidence type="ECO:0000259" key="1">
    <source>
        <dbReference type="Pfam" id="PF00561"/>
    </source>
</evidence>
<dbReference type="AlphaFoldDB" id="Q08T81"/>
<dbReference type="SUPFAM" id="SSF53474">
    <property type="entry name" value="alpha/beta-Hydrolases"/>
    <property type="match status" value="1"/>
</dbReference>
<comment type="caution">
    <text evidence="2">The sequence shown here is derived from an EMBL/GenBank/DDBJ whole genome shotgun (WGS) entry which is preliminary data.</text>
</comment>
<accession>Q08T81</accession>
<evidence type="ECO:0000313" key="2">
    <source>
        <dbReference type="EMBL" id="EAU63682.1"/>
    </source>
</evidence>
<feature type="domain" description="AB hydrolase-1" evidence="1">
    <location>
        <begin position="70"/>
        <end position="295"/>
    </location>
</feature>
<name>Q08T81_STIAD</name>
<dbReference type="Proteomes" id="UP000032702">
    <property type="component" value="Unassembled WGS sequence"/>
</dbReference>
<proteinExistence type="predicted"/>
<dbReference type="PATRIC" id="fig|378806.16.peg.2565"/>
<dbReference type="InterPro" id="IPR029058">
    <property type="entry name" value="AB_hydrolase_fold"/>
</dbReference>
<reference evidence="2 3" key="1">
    <citation type="submission" date="2006-04" db="EMBL/GenBank/DDBJ databases">
        <authorList>
            <person name="Nierman W.C."/>
        </authorList>
    </citation>
    <scope>NUCLEOTIDE SEQUENCE [LARGE SCALE GENOMIC DNA]</scope>
    <source>
        <strain evidence="2 3">DW4/3-1</strain>
    </source>
</reference>
<dbReference type="InterPro" id="IPR050471">
    <property type="entry name" value="AB_hydrolase"/>
</dbReference>
<dbReference type="InterPro" id="IPR000073">
    <property type="entry name" value="AB_hydrolase_1"/>
</dbReference>
<gene>
    <name evidence="2" type="ORF">STIAU_6245</name>
</gene>
<dbReference type="Pfam" id="PF00561">
    <property type="entry name" value="Abhydrolase_1"/>
    <property type="match status" value="1"/>
</dbReference>
<dbReference type="ESTHER" id="stiau-q08t81">
    <property type="family name" value="6_AlphaBeta_hydrolase"/>
</dbReference>